<sequence>MDKWDNTSLTLILDRISEQDYINRKLREGNITDVNHYCFMEEGPGQTGNWAERNLMMFNEGKYQDLRLGRNNPMHQHTVGAKRLESSSAEEHLVVLVDSKLMASQQCPLMAKVANGIPDCSRRSKVRTPAEAENVIARHLITDSLVIAK</sequence>
<name>A0AAN7S328_MYCAM</name>
<dbReference type="Proteomes" id="UP001333110">
    <property type="component" value="Unassembled WGS sequence"/>
</dbReference>
<comment type="caution">
    <text evidence="1">The sequence shown here is derived from an EMBL/GenBank/DDBJ whole genome shotgun (WGS) entry which is preliminary data.</text>
</comment>
<dbReference type="EMBL" id="JAUNZN010000002">
    <property type="protein sequence ID" value="KAK4826607.1"/>
    <property type="molecule type" value="Genomic_DNA"/>
</dbReference>
<dbReference type="AlphaFoldDB" id="A0AAN7S328"/>
<gene>
    <name evidence="1" type="ORF">QYF61_010407</name>
</gene>
<organism evidence="1 2">
    <name type="scientific">Mycteria americana</name>
    <name type="common">Wood stork</name>
    <dbReference type="NCBI Taxonomy" id="33587"/>
    <lineage>
        <taxon>Eukaryota</taxon>
        <taxon>Metazoa</taxon>
        <taxon>Chordata</taxon>
        <taxon>Craniata</taxon>
        <taxon>Vertebrata</taxon>
        <taxon>Euteleostomi</taxon>
        <taxon>Archelosauria</taxon>
        <taxon>Archosauria</taxon>
        <taxon>Dinosauria</taxon>
        <taxon>Saurischia</taxon>
        <taxon>Theropoda</taxon>
        <taxon>Coelurosauria</taxon>
        <taxon>Aves</taxon>
        <taxon>Neognathae</taxon>
        <taxon>Neoaves</taxon>
        <taxon>Aequornithes</taxon>
        <taxon>Ciconiiformes</taxon>
        <taxon>Ciconiidae</taxon>
        <taxon>Mycteria</taxon>
    </lineage>
</organism>
<protein>
    <submittedName>
        <fullName evidence="1">Uncharacterized protein</fullName>
    </submittedName>
</protein>
<reference evidence="1 2" key="1">
    <citation type="journal article" date="2023" name="J. Hered.">
        <title>Chromosome-level genome of the wood stork (Mycteria americana) provides insight into avian chromosome evolution.</title>
        <authorList>
            <person name="Flamio R. Jr."/>
            <person name="Ramstad K.M."/>
        </authorList>
    </citation>
    <scope>NUCLEOTIDE SEQUENCE [LARGE SCALE GENOMIC DNA]</scope>
    <source>
        <strain evidence="1">JAX WOST 10</strain>
    </source>
</reference>
<evidence type="ECO:0000313" key="1">
    <source>
        <dbReference type="EMBL" id="KAK4826607.1"/>
    </source>
</evidence>
<evidence type="ECO:0000313" key="2">
    <source>
        <dbReference type="Proteomes" id="UP001333110"/>
    </source>
</evidence>
<proteinExistence type="predicted"/>
<keyword evidence="2" id="KW-1185">Reference proteome</keyword>
<accession>A0AAN7S328</accession>